<comment type="subcellular location">
    <subcellularLocation>
        <location evidence="2">Cell membrane</location>
        <topology evidence="2">Lipid-anchor</topology>
        <topology evidence="2">GPI-anchor</topology>
    </subcellularLocation>
</comment>
<feature type="signal peptide" evidence="10">
    <location>
        <begin position="1"/>
        <end position="23"/>
    </location>
</feature>
<evidence type="ECO:0000256" key="3">
    <source>
        <dbReference type="ARBA" id="ARBA00022475"/>
    </source>
</evidence>
<feature type="compositionally biased region" description="Basic and acidic residues" evidence="9">
    <location>
        <begin position="388"/>
        <end position="414"/>
    </location>
</feature>
<comment type="function">
    <text evidence="1">VSG forms a coat on the surface of the parasite. The trypanosome evades the immune response of the host by expressing a series of antigenically distinct VSGs from an estimated 1000 VSG genes.</text>
</comment>
<keyword evidence="6" id="KW-0472">Membrane</keyword>
<feature type="chain" id="PRO_5004057719" evidence="10">
    <location>
        <begin position="24"/>
        <end position="513"/>
    </location>
</feature>
<dbReference type="AlphaFoldDB" id="M4SYX9"/>
<feature type="domain" description="Trypanosome variant surface glycoprotein B-type N-terminal" evidence="11">
    <location>
        <begin position="16"/>
        <end position="371"/>
    </location>
</feature>
<reference evidence="12" key="1">
    <citation type="submission" date="2013-02" db="EMBL/GenBank/DDBJ databases">
        <authorList>
            <person name="Cross G.A.M."/>
            <person name="Kim H.-S."/>
            <person name="Wickstead B."/>
        </authorList>
    </citation>
    <scope>NUCLEOTIDE SEQUENCE</scope>
    <source>
        <strain evidence="12">Lister 427</strain>
    </source>
</reference>
<dbReference type="GO" id="GO:0005886">
    <property type="term" value="C:plasma membrane"/>
    <property type="evidence" value="ECO:0007669"/>
    <property type="project" value="UniProtKB-SubCell"/>
</dbReference>
<evidence type="ECO:0000256" key="1">
    <source>
        <dbReference type="ARBA" id="ARBA00002523"/>
    </source>
</evidence>
<dbReference type="VEuPathDB" id="TriTrypDB:Tb427_000040000"/>
<evidence type="ECO:0000313" key="12">
    <source>
        <dbReference type="EMBL" id="AGH59882.1"/>
    </source>
</evidence>
<evidence type="ECO:0000256" key="4">
    <source>
        <dbReference type="ARBA" id="ARBA00022622"/>
    </source>
</evidence>
<feature type="region of interest" description="Disordered" evidence="9">
    <location>
        <begin position="385"/>
        <end position="414"/>
    </location>
</feature>
<evidence type="ECO:0000256" key="9">
    <source>
        <dbReference type="SAM" id="MobiDB-lite"/>
    </source>
</evidence>
<dbReference type="Pfam" id="PF13206">
    <property type="entry name" value="VSG_B"/>
    <property type="match status" value="1"/>
</dbReference>
<evidence type="ECO:0000256" key="6">
    <source>
        <dbReference type="ARBA" id="ARBA00023136"/>
    </source>
</evidence>
<sequence>MSTPLTLLAGILWICLITQKASSAGPNKGENREVFDLLCRAVLASEATPLNPLPAKEAKEAAARATSIELVIKMHSEISKIAEAATTAASEASPAATDNFPPKCKGENETKCREAAAFLKSLPAADKVLLSEAAAAKAGTKDKLLYTLRKMTKIHTSPPGFGKPGTKLQEMQAELIQAVYGKATKETPAKLLGNGGDRESHCGKGESEAGASATLSIAATMACLCSSDGGSGTSNTGCYKTATANQAFTAANEDIVGWNTMVTACKEQKPAPTAAEKLNLRALATALEEHLYKPKGNDGKIGYIGQVNKGSGATDCNGQDTGGKGSCAVFTTGPNTIDMPQWLTKLRSAADKHQAARREQQQTLLAEAQIAALNESLTTLLHMASTNSERKKDSQDPKPIKTDSSNKKDHCNNIDDATQCEKSKIAAMKRNKTEVKSANIMKQKLKKVESLQRKLKLVGLKQQQISAKIRKRMTANIRIVNGRAKLARITVLLSIKNFSDGCCFYEVDRIIGL</sequence>
<keyword evidence="4" id="KW-0336">GPI-anchor</keyword>
<evidence type="ECO:0000256" key="2">
    <source>
        <dbReference type="ARBA" id="ARBA00004609"/>
    </source>
</evidence>
<keyword evidence="8" id="KW-0449">Lipoprotein</keyword>
<keyword evidence="3" id="KW-1003">Cell membrane</keyword>
<reference evidence="12" key="2">
    <citation type="journal article" date="2014" name="Mol. Biochem. Parasitol.">
        <title>Capturing the variant surface glycoprotein repertoire (the VSGnome) of Trypanosoma brucei Lister 427.</title>
        <authorList>
            <person name="Cross G.A."/>
            <person name="Kim H.S."/>
            <person name="Wickstead B."/>
        </authorList>
    </citation>
    <scope>NUCLEOTIDE SEQUENCE</scope>
    <source>
        <strain evidence="12">Lister 427</strain>
    </source>
</reference>
<evidence type="ECO:0000256" key="7">
    <source>
        <dbReference type="ARBA" id="ARBA00023180"/>
    </source>
</evidence>
<evidence type="ECO:0000259" key="11">
    <source>
        <dbReference type="Pfam" id="PF13206"/>
    </source>
</evidence>
<name>M4SYX9_9TRYP</name>
<evidence type="ECO:0000256" key="5">
    <source>
        <dbReference type="ARBA" id="ARBA00022729"/>
    </source>
</evidence>
<proteinExistence type="predicted"/>
<dbReference type="EMBL" id="KC612451">
    <property type="protein sequence ID" value="AGH59882.1"/>
    <property type="molecule type" value="Genomic_DNA"/>
</dbReference>
<evidence type="ECO:0000256" key="8">
    <source>
        <dbReference type="ARBA" id="ARBA00023288"/>
    </source>
</evidence>
<keyword evidence="5 10" id="KW-0732">Signal</keyword>
<evidence type="ECO:0000256" key="10">
    <source>
        <dbReference type="SAM" id="SignalP"/>
    </source>
</evidence>
<accession>M4SYX9</accession>
<protein>
    <submittedName>
        <fullName evidence="12">Variant surface glycoprotein 702</fullName>
    </submittedName>
</protein>
<dbReference type="InterPro" id="IPR025932">
    <property type="entry name" value="Trypano_VSG_B_N_dom"/>
</dbReference>
<dbReference type="VEuPathDB" id="TriTrypDB:Tb927.11.18470"/>
<organism evidence="12">
    <name type="scientific">Trypanosoma brucei</name>
    <dbReference type="NCBI Taxonomy" id="5691"/>
    <lineage>
        <taxon>Eukaryota</taxon>
        <taxon>Discoba</taxon>
        <taxon>Euglenozoa</taxon>
        <taxon>Kinetoplastea</taxon>
        <taxon>Metakinetoplastina</taxon>
        <taxon>Trypanosomatida</taxon>
        <taxon>Trypanosomatidae</taxon>
        <taxon>Trypanosoma</taxon>
    </lineage>
</organism>
<keyword evidence="7" id="KW-0325">Glycoprotein</keyword>
<dbReference type="GO" id="GO:0098552">
    <property type="term" value="C:side of membrane"/>
    <property type="evidence" value="ECO:0007669"/>
    <property type="project" value="UniProtKB-KW"/>
</dbReference>